<dbReference type="AlphaFoldDB" id="A0A1A8X7G7"/>
<gene>
    <name evidence="4" type="ORF">POVCU1_060800</name>
    <name evidence="3" type="ORF">POVCU2_0016660</name>
</gene>
<dbReference type="Gene3D" id="6.10.280.180">
    <property type="entry name" value="Plasmodium RESA, N-terminal helical domain"/>
    <property type="match status" value="1"/>
</dbReference>
<dbReference type="Pfam" id="PF09687">
    <property type="entry name" value="PRESAN"/>
    <property type="match status" value="1"/>
</dbReference>
<evidence type="ECO:0000313" key="3">
    <source>
        <dbReference type="EMBL" id="SBS82718.1"/>
    </source>
</evidence>
<name>A0A1A8X7G7_PLAOA</name>
<keyword evidence="1" id="KW-0175">Coiled coil</keyword>
<feature type="domain" description="Plasmodium RESA N-terminal" evidence="2">
    <location>
        <begin position="86"/>
        <end position="211"/>
    </location>
</feature>
<dbReference type="EMBL" id="FLQV01001983">
    <property type="protein sequence ID" value="SBT00554.1"/>
    <property type="molecule type" value="Genomic_DNA"/>
</dbReference>
<organism evidence="4 5">
    <name type="scientific">Plasmodium ovale curtisi</name>
    <dbReference type="NCBI Taxonomy" id="864141"/>
    <lineage>
        <taxon>Eukaryota</taxon>
        <taxon>Sar</taxon>
        <taxon>Alveolata</taxon>
        <taxon>Apicomplexa</taxon>
        <taxon>Aconoidasida</taxon>
        <taxon>Haemosporida</taxon>
        <taxon>Plasmodiidae</taxon>
        <taxon>Plasmodium</taxon>
        <taxon>Plasmodium (Plasmodium)</taxon>
    </lineage>
</organism>
<sequence>MNFGKIILCQSTVSIFIVLLNTLNNVISTKSNTSKLQSSSKCQRKLAESSQECSTVFEKVKLEREKRKQFKGKLPFGCKQSDLNKNLTPEEMVAPFKSIRSFKNEKEIFIAVYYFTEYLNRVYKRMMHRLKTMCMDLAWQFNMPLEELREFCKECEEALTEKLEKMNDEANKSLLSHIQRKLMRQKLYFLYFLYNYRESWFKNMNNIESIWVEKFNVKIRKLRNENNNKEVNINAEKKSRTKKNN</sequence>
<protein>
    <submittedName>
        <fullName evidence="4">RAD protein (Pv-fam-e)</fullName>
    </submittedName>
</protein>
<feature type="coiled-coil region" evidence="1">
    <location>
        <begin position="145"/>
        <end position="172"/>
    </location>
</feature>
<evidence type="ECO:0000313" key="6">
    <source>
        <dbReference type="Proteomes" id="UP000078560"/>
    </source>
</evidence>
<dbReference type="InterPro" id="IPR019111">
    <property type="entry name" value="PRESA_N"/>
</dbReference>
<reference evidence="4" key="1">
    <citation type="submission" date="2016-05" db="EMBL/GenBank/DDBJ databases">
        <authorList>
            <person name="Lavstsen T."/>
            <person name="Jespersen J.S."/>
        </authorList>
    </citation>
    <scope>NUCLEOTIDE SEQUENCE [LARGE SCALE GENOMIC DNA]</scope>
</reference>
<feature type="coiled-coil region" evidence="1">
    <location>
        <begin position="212"/>
        <end position="239"/>
    </location>
</feature>
<dbReference type="EMBL" id="FLQU01000223">
    <property type="protein sequence ID" value="SBS82718.1"/>
    <property type="molecule type" value="Genomic_DNA"/>
</dbReference>
<accession>A0A1A8X7G7</accession>
<evidence type="ECO:0000259" key="2">
    <source>
        <dbReference type="Pfam" id="PF09687"/>
    </source>
</evidence>
<evidence type="ECO:0000256" key="1">
    <source>
        <dbReference type="SAM" id="Coils"/>
    </source>
</evidence>
<dbReference type="Proteomes" id="UP000078546">
    <property type="component" value="Unassembled WGS sequence"/>
</dbReference>
<dbReference type="Proteomes" id="UP000078560">
    <property type="component" value="Unassembled WGS sequence"/>
</dbReference>
<dbReference type="VEuPathDB" id="PlasmoDB:PocGH01_00117600"/>
<dbReference type="InterPro" id="IPR044885">
    <property type="entry name" value="PRESA_N_sf"/>
</dbReference>
<evidence type="ECO:0000313" key="4">
    <source>
        <dbReference type="EMBL" id="SBT00554.1"/>
    </source>
</evidence>
<reference evidence="5 6" key="2">
    <citation type="submission" date="2016-05" db="EMBL/GenBank/DDBJ databases">
        <authorList>
            <person name="Naeem Raeece"/>
        </authorList>
    </citation>
    <scope>NUCLEOTIDE SEQUENCE [LARGE SCALE GENOMIC DNA]</scope>
</reference>
<evidence type="ECO:0000313" key="5">
    <source>
        <dbReference type="Proteomes" id="UP000078546"/>
    </source>
</evidence>
<proteinExistence type="predicted"/>